<dbReference type="Proteomes" id="UP001108029">
    <property type="component" value="Unassembled WGS sequence"/>
</dbReference>
<feature type="signal peptide" evidence="1">
    <location>
        <begin position="1"/>
        <end position="26"/>
    </location>
</feature>
<accession>A0A9Q3ZA23</accession>
<protein>
    <submittedName>
        <fullName evidence="3">SH3 domain-containing protein</fullName>
    </submittedName>
</protein>
<feature type="chain" id="PRO_5040249322" evidence="1">
    <location>
        <begin position="27"/>
        <end position="116"/>
    </location>
</feature>
<organism evidence="3 4">
    <name type="scientific">Streptomyces guryensis</name>
    <dbReference type="NCBI Taxonomy" id="2886947"/>
    <lineage>
        <taxon>Bacteria</taxon>
        <taxon>Bacillati</taxon>
        <taxon>Actinomycetota</taxon>
        <taxon>Actinomycetes</taxon>
        <taxon>Kitasatosporales</taxon>
        <taxon>Streptomycetaceae</taxon>
        <taxon>Streptomyces</taxon>
    </lineage>
</organism>
<reference evidence="3" key="1">
    <citation type="submission" date="2021-12" db="EMBL/GenBank/DDBJ databases">
        <authorList>
            <person name="Lee J.-H."/>
            <person name="Kim S.-B."/>
        </authorList>
    </citation>
    <scope>NUCLEOTIDE SEQUENCE</scope>
    <source>
        <strain evidence="3">NR30</strain>
    </source>
</reference>
<keyword evidence="4" id="KW-1185">Reference proteome</keyword>
<dbReference type="InterPro" id="IPR003646">
    <property type="entry name" value="SH3-like_bac-type"/>
</dbReference>
<dbReference type="Gene3D" id="2.30.30.40">
    <property type="entry name" value="SH3 Domains"/>
    <property type="match status" value="1"/>
</dbReference>
<evidence type="ECO:0000259" key="2">
    <source>
        <dbReference type="Pfam" id="PF08239"/>
    </source>
</evidence>
<dbReference type="Pfam" id="PF08239">
    <property type="entry name" value="SH3_3"/>
    <property type="match status" value="1"/>
</dbReference>
<evidence type="ECO:0000313" key="4">
    <source>
        <dbReference type="Proteomes" id="UP001108029"/>
    </source>
</evidence>
<name>A0A9Q3ZA23_9ACTN</name>
<proteinExistence type="predicted"/>
<comment type="caution">
    <text evidence="3">The sequence shown here is derived from an EMBL/GenBank/DDBJ whole genome shotgun (WGS) entry which is preliminary data.</text>
</comment>
<feature type="domain" description="SH3b" evidence="2">
    <location>
        <begin position="48"/>
        <end position="106"/>
    </location>
</feature>
<dbReference type="RefSeq" id="WP_232655328.1">
    <property type="nucleotide sequence ID" value="NZ_JAJSBI010000039.1"/>
</dbReference>
<sequence length="116" mass="12292">MNLRTSRLAASAVLALSLTASVSVSAISTASAAEMPCKPGAYFEIHGSGVHLRAGAGVGYKSLGLLYKGDWGRKLEKKGSWIKLRLGQRSRSGLAKGTTGWVASRYAYDCTPMQLD</sequence>
<dbReference type="AlphaFoldDB" id="A0A9Q3ZA23"/>
<gene>
    <name evidence="3" type="ORF">LJ657_43955</name>
</gene>
<keyword evidence="1" id="KW-0732">Signal</keyword>
<evidence type="ECO:0000256" key="1">
    <source>
        <dbReference type="SAM" id="SignalP"/>
    </source>
</evidence>
<dbReference type="EMBL" id="JAJSBI010000039">
    <property type="protein sequence ID" value="MCD9880393.1"/>
    <property type="molecule type" value="Genomic_DNA"/>
</dbReference>
<evidence type="ECO:0000313" key="3">
    <source>
        <dbReference type="EMBL" id="MCD9880393.1"/>
    </source>
</evidence>